<evidence type="ECO:0000256" key="2">
    <source>
        <dbReference type="ARBA" id="ARBA00010388"/>
    </source>
</evidence>
<proteinExistence type="inferred from homology"/>
<keyword evidence="5 7" id="KW-1133">Transmembrane helix</keyword>
<dbReference type="InterPro" id="IPR050601">
    <property type="entry name" value="CPA3_antiporter_subunitC"/>
</dbReference>
<dbReference type="PANTHER" id="PTHR34583:SF2">
    <property type="entry name" value="ANTIPORTER SUBUNIT MNHC2-RELATED"/>
    <property type="match status" value="1"/>
</dbReference>
<evidence type="ECO:0000256" key="7">
    <source>
        <dbReference type="SAM" id="Phobius"/>
    </source>
</evidence>
<feature type="transmembrane region" description="Helical" evidence="7">
    <location>
        <begin position="78"/>
        <end position="102"/>
    </location>
</feature>
<dbReference type="Gene3D" id="1.10.287.3510">
    <property type="match status" value="1"/>
</dbReference>
<evidence type="ECO:0000256" key="1">
    <source>
        <dbReference type="ARBA" id="ARBA00004651"/>
    </source>
</evidence>
<dbReference type="Proteomes" id="UP000613840">
    <property type="component" value="Unassembled WGS sequence"/>
</dbReference>
<comment type="similarity">
    <text evidence="2">Belongs to the CPA3 antiporters (TC 2.A.63) subunit C family.</text>
</comment>
<accession>A0A917S3D1</accession>
<comment type="caution">
    <text evidence="8">The sequence shown here is derived from an EMBL/GenBank/DDBJ whole genome shotgun (WGS) entry which is preliminary data.</text>
</comment>
<evidence type="ECO:0008006" key="10">
    <source>
        <dbReference type="Google" id="ProtNLM"/>
    </source>
</evidence>
<keyword evidence="3" id="KW-1003">Cell membrane</keyword>
<name>A0A917S3D1_9ACTN</name>
<evidence type="ECO:0000256" key="3">
    <source>
        <dbReference type="ARBA" id="ARBA00022475"/>
    </source>
</evidence>
<reference evidence="8" key="2">
    <citation type="submission" date="2020-09" db="EMBL/GenBank/DDBJ databases">
        <authorList>
            <person name="Sun Q."/>
            <person name="Zhou Y."/>
        </authorList>
    </citation>
    <scope>NUCLEOTIDE SEQUENCE</scope>
    <source>
        <strain evidence="8">CGMCC 4.7306</strain>
    </source>
</reference>
<evidence type="ECO:0000256" key="5">
    <source>
        <dbReference type="ARBA" id="ARBA00022989"/>
    </source>
</evidence>
<protein>
    <recommendedName>
        <fullName evidence="10">Multicomponent Na+:H+ antiporter subunit C</fullName>
    </recommendedName>
</protein>
<sequence>MSAAGFAHYYPYGVAGAIVLLGVIGIAISRDLVHAVVCLSVCQSGTYVFLLAVGYQYGGLAPIFGATVHRSTPVVDPVVQALSLTDIVVSAAVTSMLLALVIQIAKRRRTVDPDELRSLEG</sequence>
<comment type="subcellular location">
    <subcellularLocation>
        <location evidence="1">Cell membrane</location>
        <topology evidence="1">Multi-pass membrane protein</topology>
    </subcellularLocation>
</comment>
<gene>
    <name evidence="8" type="ORF">GCM10011575_07970</name>
</gene>
<evidence type="ECO:0000313" key="8">
    <source>
        <dbReference type="EMBL" id="GGL52162.1"/>
    </source>
</evidence>
<dbReference type="Pfam" id="PF00420">
    <property type="entry name" value="Oxidored_q2"/>
    <property type="match status" value="1"/>
</dbReference>
<keyword evidence="6 7" id="KW-0472">Membrane</keyword>
<evidence type="ECO:0000256" key="6">
    <source>
        <dbReference type="ARBA" id="ARBA00023136"/>
    </source>
</evidence>
<evidence type="ECO:0000313" key="9">
    <source>
        <dbReference type="Proteomes" id="UP000613840"/>
    </source>
</evidence>
<dbReference type="InterPro" id="IPR039428">
    <property type="entry name" value="NUOK/Mnh_C1-like"/>
</dbReference>
<keyword evidence="4 7" id="KW-0812">Transmembrane</keyword>
<feature type="transmembrane region" description="Helical" evidence="7">
    <location>
        <begin position="35"/>
        <end position="58"/>
    </location>
</feature>
<dbReference type="RefSeq" id="WP_188893905.1">
    <property type="nucleotide sequence ID" value="NZ_BMMZ01000002.1"/>
</dbReference>
<dbReference type="GO" id="GO:0005886">
    <property type="term" value="C:plasma membrane"/>
    <property type="evidence" value="ECO:0007669"/>
    <property type="project" value="UniProtKB-SubCell"/>
</dbReference>
<dbReference type="AlphaFoldDB" id="A0A917S3D1"/>
<evidence type="ECO:0000256" key="4">
    <source>
        <dbReference type="ARBA" id="ARBA00022692"/>
    </source>
</evidence>
<feature type="transmembrane region" description="Helical" evidence="7">
    <location>
        <begin position="6"/>
        <end position="28"/>
    </location>
</feature>
<reference evidence="8" key="1">
    <citation type="journal article" date="2014" name="Int. J. Syst. Evol. Microbiol.">
        <title>Complete genome sequence of Corynebacterium casei LMG S-19264T (=DSM 44701T), isolated from a smear-ripened cheese.</title>
        <authorList>
            <consortium name="US DOE Joint Genome Institute (JGI-PGF)"/>
            <person name="Walter F."/>
            <person name="Albersmeier A."/>
            <person name="Kalinowski J."/>
            <person name="Ruckert C."/>
        </authorList>
    </citation>
    <scope>NUCLEOTIDE SEQUENCE</scope>
    <source>
        <strain evidence="8">CGMCC 4.7306</strain>
    </source>
</reference>
<dbReference type="EMBL" id="BMMZ01000002">
    <property type="protein sequence ID" value="GGL52162.1"/>
    <property type="molecule type" value="Genomic_DNA"/>
</dbReference>
<keyword evidence="9" id="KW-1185">Reference proteome</keyword>
<organism evidence="8 9">
    <name type="scientific">Microlunatus endophyticus</name>
    <dbReference type="NCBI Taxonomy" id="1716077"/>
    <lineage>
        <taxon>Bacteria</taxon>
        <taxon>Bacillati</taxon>
        <taxon>Actinomycetota</taxon>
        <taxon>Actinomycetes</taxon>
        <taxon>Propionibacteriales</taxon>
        <taxon>Propionibacteriaceae</taxon>
        <taxon>Microlunatus</taxon>
    </lineage>
</organism>
<dbReference type="PANTHER" id="PTHR34583">
    <property type="entry name" value="ANTIPORTER SUBUNIT MNHC2-RELATED"/>
    <property type="match status" value="1"/>
</dbReference>